<dbReference type="InterPro" id="IPR011042">
    <property type="entry name" value="6-blade_b-propeller_TolB-like"/>
</dbReference>
<dbReference type="InterPro" id="IPR053224">
    <property type="entry name" value="Sensory_adhesion_molecule"/>
</dbReference>
<evidence type="ECO:0000256" key="1">
    <source>
        <dbReference type="SAM" id="SignalP"/>
    </source>
</evidence>
<dbReference type="FunFam" id="2.120.10.30:FF:000089">
    <property type="entry name" value="Calcium-dependent phosphotriesterase superfamily protein"/>
    <property type="match status" value="1"/>
</dbReference>
<name>A0A5B7BG60_DAVIN</name>
<proteinExistence type="predicted"/>
<dbReference type="SUPFAM" id="SSF63829">
    <property type="entry name" value="Calcium-dependent phosphotriesterase"/>
    <property type="match status" value="1"/>
</dbReference>
<accession>A0A5B7BG60</accession>
<dbReference type="GO" id="GO:0005783">
    <property type="term" value="C:endoplasmic reticulum"/>
    <property type="evidence" value="ECO:0007669"/>
    <property type="project" value="TreeGrafter"/>
</dbReference>
<gene>
    <name evidence="2" type="ORF">Din_037320</name>
</gene>
<keyword evidence="1" id="KW-0732">Signal</keyword>
<feature type="signal peptide" evidence="1">
    <location>
        <begin position="1"/>
        <end position="19"/>
    </location>
</feature>
<evidence type="ECO:0008006" key="3">
    <source>
        <dbReference type="Google" id="ProtNLM"/>
    </source>
</evidence>
<dbReference type="Gene3D" id="2.120.10.30">
    <property type="entry name" value="TolB, C-terminal domain"/>
    <property type="match status" value="1"/>
</dbReference>
<dbReference type="EMBL" id="GHES01037320">
    <property type="protein sequence ID" value="MPA67879.1"/>
    <property type="molecule type" value="Transcribed_RNA"/>
</dbReference>
<dbReference type="AlphaFoldDB" id="A0A5B7BG60"/>
<evidence type="ECO:0000313" key="2">
    <source>
        <dbReference type="EMBL" id="MPA67879.1"/>
    </source>
</evidence>
<reference evidence="2" key="1">
    <citation type="submission" date="2019-08" db="EMBL/GenBank/DDBJ databases">
        <title>Reference gene set and small RNA set construction with multiple tissues from Davidia involucrata Baill.</title>
        <authorList>
            <person name="Yang H."/>
            <person name="Zhou C."/>
            <person name="Li G."/>
            <person name="Wang J."/>
            <person name="Gao P."/>
            <person name="Wang M."/>
            <person name="Wang R."/>
            <person name="Zhao Y."/>
        </authorList>
    </citation>
    <scope>NUCLEOTIDE SEQUENCE</scope>
    <source>
        <tissue evidence="2">Mixed with DoveR01_LX</tissue>
    </source>
</reference>
<organism evidence="2">
    <name type="scientific">Davidia involucrata</name>
    <name type="common">Dove tree</name>
    <dbReference type="NCBI Taxonomy" id="16924"/>
    <lineage>
        <taxon>Eukaryota</taxon>
        <taxon>Viridiplantae</taxon>
        <taxon>Streptophyta</taxon>
        <taxon>Embryophyta</taxon>
        <taxon>Tracheophyta</taxon>
        <taxon>Spermatophyta</taxon>
        <taxon>Magnoliopsida</taxon>
        <taxon>eudicotyledons</taxon>
        <taxon>Gunneridae</taxon>
        <taxon>Pentapetalae</taxon>
        <taxon>asterids</taxon>
        <taxon>Cornales</taxon>
        <taxon>Nyssaceae</taxon>
        <taxon>Davidia</taxon>
    </lineage>
</organism>
<sequence>MASCCCSTKFFFILFLISAVPIAYLISLETAKPTTHVYKYHSTGWLRESSKWDDLNRRFLVSLFEGGVGQIQVPEDYSPATVLEEIPLVKEVDLAGNASLGIAIDRPRNRLLVAIADVFGNRYSALAAYDLTSWNRLFLTQLSGPGDEKSFADDVAVDAEGNAFVTDAKGSKIWKVGVKGEFLSIIRSPLFTPKQWYRNLVALNGIICHPNGYLIVIHTFTGNLYKIEMGKEGEGEEVKLIEVGGGTLSFGDGIEILSPTKIVVAGNPSRLVESSDEWETATIVGKFKGPVHRLTTAATVKDGKVYLNHMFGLGYPRKKHVIVEAVFE</sequence>
<dbReference type="PANTHER" id="PTHR31460:SF0">
    <property type="entry name" value="CALCIUM-DEPENDENT PHOSPHOTRIESTERASE SUPERFAMILY PROTEIN-RELATED"/>
    <property type="match status" value="1"/>
</dbReference>
<feature type="chain" id="PRO_5022861600" description="Calcium-dependent phosphotriesterase superfamily protein" evidence="1">
    <location>
        <begin position="20"/>
        <end position="328"/>
    </location>
</feature>
<dbReference type="PANTHER" id="PTHR31460">
    <property type="match status" value="1"/>
</dbReference>
<protein>
    <recommendedName>
        <fullName evidence="3">Calcium-dependent phosphotriesterase superfamily protein</fullName>
    </recommendedName>
</protein>